<feature type="non-terminal residue" evidence="2">
    <location>
        <position position="56"/>
    </location>
</feature>
<evidence type="ECO:0000313" key="2">
    <source>
        <dbReference type="EMBL" id="KAA6364164.1"/>
    </source>
</evidence>
<dbReference type="AlphaFoldDB" id="A0A5J4U149"/>
<evidence type="ECO:0000313" key="3">
    <source>
        <dbReference type="Proteomes" id="UP000324800"/>
    </source>
</evidence>
<dbReference type="EMBL" id="SNRW01021992">
    <property type="protein sequence ID" value="KAA6364164.1"/>
    <property type="molecule type" value="Genomic_DNA"/>
</dbReference>
<keyword evidence="1" id="KW-0732">Signal</keyword>
<dbReference type="Proteomes" id="UP000324800">
    <property type="component" value="Unassembled WGS sequence"/>
</dbReference>
<evidence type="ECO:0000256" key="1">
    <source>
        <dbReference type="SAM" id="SignalP"/>
    </source>
</evidence>
<protein>
    <submittedName>
        <fullName evidence="2">Uncharacterized protein</fullName>
    </submittedName>
</protein>
<name>A0A5J4U149_9EUKA</name>
<organism evidence="2 3">
    <name type="scientific">Streblomastix strix</name>
    <dbReference type="NCBI Taxonomy" id="222440"/>
    <lineage>
        <taxon>Eukaryota</taxon>
        <taxon>Metamonada</taxon>
        <taxon>Preaxostyla</taxon>
        <taxon>Oxymonadida</taxon>
        <taxon>Streblomastigidae</taxon>
        <taxon>Streblomastix</taxon>
    </lineage>
</organism>
<feature type="chain" id="PRO_5023812210" evidence="1">
    <location>
        <begin position="17"/>
        <end position="56"/>
    </location>
</feature>
<accession>A0A5J4U149</accession>
<gene>
    <name evidence="2" type="ORF">EZS28_040308</name>
</gene>
<sequence length="56" mass="6183">MVAFALVAVICHFVLATVAPPLPNSFQTIAFVRKGDEFLEGFLEVSWEQNAGLFIQ</sequence>
<comment type="caution">
    <text evidence="2">The sequence shown here is derived from an EMBL/GenBank/DDBJ whole genome shotgun (WGS) entry which is preliminary data.</text>
</comment>
<feature type="signal peptide" evidence="1">
    <location>
        <begin position="1"/>
        <end position="16"/>
    </location>
</feature>
<proteinExistence type="predicted"/>
<reference evidence="2 3" key="1">
    <citation type="submission" date="2019-03" db="EMBL/GenBank/DDBJ databases">
        <title>Single cell metagenomics reveals metabolic interactions within the superorganism composed of flagellate Streblomastix strix and complex community of Bacteroidetes bacteria on its surface.</title>
        <authorList>
            <person name="Treitli S.C."/>
            <person name="Kolisko M."/>
            <person name="Husnik F."/>
            <person name="Keeling P."/>
            <person name="Hampl V."/>
        </authorList>
    </citation>
    <scope>NUCLEOTIDE SEQUENCE [LARGE SCALE GENOMIC DNA]</scope>
    <source>
        <strain evidence="2">ST1C</strain>
    </source>
</reference>